<evidence type="ECO:0000256" key="2">
    <source>
        <dbReference type="ARBA" id="ARBA00022448"/>
    </source>
</evidence>
<dbReference type="Proteomes" id="UP000755585">
    <property type="component" value="Unassembled WGS sequence"/>
</dbReference>
<evidence type="ECO:0000256" key="4">
    <source>
        <dbReference type="ARBA" id="ARBA00022692"/>
    </source>
</evidence>
<feature type="region of interest" description="Disordered" evidence="8">
    <location>
        <begin position="1"/>
        <end position="24"/>
    </location>
</feature>
<feature type="transmembrane region" description="Helical" evidence="7">
    <location>
        <begin position="34"/>
        <end position="53"/>
    </location>
</feature>
<proteinExistence type="inferred from homology"/>
<evidence type="ECO:0000313" key="10">
    <source>
        <dbReference type="EMBL" id="MBP2356188.1"/>
    </source>
</evidence>
<evidence type="ECO:0000256" key="8">
    <source>
        <dbReference type="SAM" id="MobiDB-lite"/>
    </source>
</evidence>
<reference evidence="10 11" key="1">
    <citation type="submission" date="2021-03" db="EMBL/GenBank/DDBJ databases">
        <title>Sequencing the genomes of 1000 actinobacteria strains.</title>
        <authorList>
            <person name="Klenk H.-P."/>
        </authorList>
    </citation>
    <scope>NUCLEOTIDE SEQUENCE [LARGE SCALE GENOMIC DNA]</scope>
    <source>
        <strain evidence="10 11">DSM 18824</strain>
    </source>
</reference>
<name>A0ABS4UX09_9ACTN</name>
<comment type="subcellular location">
    <subcellularLocation>
        <location evidence="1 7">Cell membrane</location>
        <topology evidence="1 7">Multi-pass membrane protein</topology>
    </subcellularLocation>
</comment>
<evidence type="ECO:0000256" key="5">
    <source>
        <dbReference type="ARBA" id="ARBA00022989"/>
    </source>
</evidence>
<comment type="caution">
    <text evidence="10">The sequence shown here is derived from an EMBL/GenBank/DDBJ whole genome shotgun (WGS) entry which is preliminary data.</text>
</comment>
<sequence length="295" mass="32249">MTIAPLPRSTFGRRRPGGPTDESGPVRWLRRTSLTFIALFGLAPAYWLVTTAIKPDGDVFEFPPRLIPSSLTLSHLSTVLGNHDVLRYLVNSLLVSSVTALGSVAIGSYCAYSFSKFRYRGRRTIMLTFLVSQLFPHVLLLTTMYALFSALGLLNTYLVLIIAFTTFTLPLCVWMLKGVFDGIPDEIIEAAKIDGAGQGVIIHRILLPLVRPGLVAAGMFAFIRGWNDFVFALTLSGDSTRTLPPGLVNTYLSESSNRWPELMAASLVCSLPVVLIFLLLQRHFVAGLSSGAVKA</sequence>
<keyword evidence="3" id="KW-1003">Cell membrane</keyword>
<keyword evidence="4 7" id="KW-0812">Transmembrane</keyword>
<dbReference type="InterPro" id="IPR000515">
    <property type="entry name" value="MetI-like"/>
</dbReference>
<feature type="domain" description="ABC transmembrane type-1" evidence="9">
    <location>
        <begin position="89"/>
        <end position="280"/>
    </location>
</feature>
<evidence type="ECO:0000259" key="9">
    <source>
        <dbReference type="PROSITE" id="PS50928"/>
    </source>
</evidence>
<gene>
    <name evidence="10" type="ORF">JOF29_007298</name>
</gene>
<feature type="transmembrane region" description="Helical" evidence="7">
    <location>
        <begin position="262"/>
        <end position="280"/>
    </location>
</feature>
<dbReference type="InterPro" id="IPR035906">
    <property type="entry name" value="MetI-like_sf"/>
</dbReference>
<accession>A0ABS4UX09</accession>
<dbReference type="RefSeq" id="WP_209698746.1">
    <property type="nucleotide sequence ID" value="NZ_BAAAVU010000023.1"/>
</dbReference>
<feature type="transmembrane region" description="Helical" evidence="7">
    <location>
        <begin position="154"/>
        <end position="176"/>
    </location>
</feature>
<organism evidence="10 11">
    <name type="scientific">Kribbella aluminosa</name>
    <dbReference type="NCBI Taxonomy" id="416017"/>
    <lineage>
        <taxon>Bacteria</taxon>
        <taxon>Bacillati</taxon>
        <taxon>Actinomycetota</taxon>
        <taxon>Actinomycetes</taxon>
        <taxon>Propionibacteriales</taxon>
        <taxon>Kribbellaceae</taxon>
        <taxon>Kribbella</taxon>
    </lineage>
</organism>
<keyword evidence="5 7" id="KW-1133">Transmembrane helix</keyword>
<comment type="similarity">
    <text evidence="7">Belongs to the binding-protein-dependent transport system permease family.</text>
</comment>
<keyword evidence="11" id="KW-1185">Reference proteome</keyword>
<evidence type="ECO:0000313" key="11">
    <source>
        <dbReference type="Proteomes" id="UP000755585"/>
    </source>
</evidence>
<keyword evidence="2 7" id="KW-0813">Transport</keyword>
<dbReference type="SUPFAM" id="SSF161098">
    <property type="entry name" value="MetI-like"/>
    <property type="match status" value="1"/>
</dbReference>
<dbReference type="CDD" id="cd06261">
    <property type="entry name" value="TM_PBP2"/>
    <property type="match status" value="1"/>
</dbReference>
<evidence type="ECO:0000256" key="7">
    <source>
        <dbReference type="RuleBase" id="RU363032"/>
    </source>
</evidence>
<keyword evidence="6 7" id="KW-0472">Membrane</keyword>
<dbReference type="PROSITE" id="PS50928">
    <property type="entry name" value="ABC_TM1"/>
    <property type="match status" value="1"/>
</dbReference>
<dbReference type="Pfam" id="PF00528">
    <property type="entry name" value="BPD_transp_1"/>
    <property type="match status" value="1"/>
</dbReference>
<feature type="transmembrane region" description="Helical" evidence="7">
    <location>
        <begin position="205"/>
        <end position="226"/>
    </location>
</feature>
<keyword evidence="10" id="KW-0762">Sugar transport</keyword>
<evidence type="ECO:0000256" key="1">
    <source>
        <dbReference type="ARBA" id="ARBA00004651"/>
    </source>
</evidence>
<dbReference type="InterPro" id="IPR050901">
    <property type="entry name" value="BP-dep_ABC_trans_perm"/>
</dbReference>
<feature type="transmembrane region" description="Helical" evidence="7">
    <location>
        <begin position="124"/>
        <end position="148"/>
    </location>
</feature>
<evidence type="ECO:0000256" key="3">
    <source>
        <dbReference type="ARBA" id="ARBA00022475"/>
    </source>
</evidence>
<protein>
    <submittedName>
        <fullName evidence="10">Multiple sugar transport system permease protein</fullName>
    </submittedName>
</protein>
<dbReference type="PANTHER" id="PTHR32243:SF18">
    <property type="entry name" value="INNER MEMBRANE ABC TRANSPORTER PERMEASE PROTEIN YCJP"/>
    <property type="match status" value="1"/>
</dbReference>
<feature type="transmembrane region" description="Helical" evidence="7">
    <location>
        <begin position="88"/>
        <end position="112"/>
    </location>
</feature>
<dbReference type="Gene3D" id="1.10.3720.10">
    <property type="entry name" value="MetI-like"/>
    <property type="match status" value="1"/>
</dbReference>
<dbReference type="PANTHER" id="PTHR32243">
    <property type="entry name" value="MALTOSE TRANSPORT SYSTEM PERMEASE-RELATED"/>
    <property type="match status" value="1"/>
</dbReference>
<evidence type="ECO:0000256" key="6">
    <source>
        <dbReference type="ARBA" id="ARBA00023136"/>
    </source>
</evidence>
<dbReference type="EMBL" id="JAGINT010000002">
    <property type="protein sequence ID" value="MBP2356188.1"/>
    <property type="molecule type" value="Genomic_DNA"/>
</dbReference>